<keyword evidence="4" id="KW-0964">Secreted</keyword>
<sequence>MKSHRFCIIPRTGDGADAGIAKAGEPNNLSPISPGVLYMDSSVHGTLRRKQRRLARDNPGLLVALAKGANIAIHECQHQFRNQRWNCSTRNFLRGKNLFGKIVDKERALAQSSRIRVKAYYLTKDVPPNRYIFFSLRHVNLRPSRTGCSLGPSSNRWCPNDKSSFVHLKSRQRCLRVRKRQLRYALIQGDGFIGHSVKNGPAHPSSRVYKTR</sequence>
<dbReference type="PANTHER" id="PTHR12027">
    <property type="entry name" value="WNT RELATED"/>
    <property type="match status" value="1"/>
</dbReference>
<dbReference type="Pfam" id="PF00110">
    <property type="entry name" value="wnt"/>
    <property type="match status" value="1"/>
</dbReference>
<dbReference type="GO" id="GO:0005615">
    <property type="term" value="C:extracellular space"/>
    <property type="evidence" value="ECO:0007669"/>
    <property type="project" value="TreeGrafter"/>
</dbReference>
<dbReference type="GO" id="GO:0005125">
    <property type="term" value="F:cytokine activity"/>
    <property type="evidence" value="ECO:0007669"/>
    <property type="project" value="TreeGrafter"/>
</dbReference>
<dbReference type="PANTHER" id="PTHR12027:SF91">
    <property type="entry name" value="PROTO-ONCOGENE WNT-1"/>
    <property type="match status" value="1"/>
</dbReference>
<accession>A0A8J6LD32</accession>
<evidence type="ECO:0000313" key="11">
    <source>
        <dbReference type="Proteomes" id="UP000719412"/>
    </source>
</evidence>
<dbReference type="InterPro" id="IPR005817">
    <property type="entry name" value="Wnt"/>
</dbReference>
<keyword evidence="11" id="KW-1185">Reference proteome</keyword>
<dbReference type="Proteomes" id="UP000719412">
    <property type="component" value="Unassembled WGS sequence"/>
</dbReference>
<dbReference type="EMBL" id="JABDTM020021964">
    <property type="protein sequence ID" value="KAH0816157.1"/>
    <property type="molecule type" value="Genomic_DNA"/>
</dbReference>
<keyword evidence="5" id="KW-0272">Extracellular matrix</keyword>
<dbReference type="GO" id="GO:0030182">
    <property type="term" value="P:neuron differentiation"/>
    <property type="evidence" value="ECO:0007669"/>
    <property type="project" value="TreeGrafter"/>
</dbReference>
<comment type="similarity">
    <text evidence="2 9">Belongs to the Wnt family.</text>
</comment>
<dbReference type="GO" id="GO:0045165">
    <property type="term" value="P:cell fate commitment"/>
    <property type="evidence" value="ECO:0007669"/>
    <property type="project" value="TreeGrafter"/>
</dbReference>
<evidence type="ECO:0000256" key="1">
    <source>
        <dbReference type="ARBA" id="ARBA00004498"/>
    </source>
</evidence>
<dbReference type="GO" id="GO:0060070">
    <property type="term" value="P:canonical Wnt signaling pathway"/>
    <property type="evidence" value="ECO:0007669"/>
    <property type="project" value="TreeGrafter"/>
</dbReference>
<evidence type="ECO:0000256" key="2">
    <source>
        <dbReference type="ARBA" id="ARBA00005683"/>
    </source>
</evidence>
<reference evidence="10" key="2">
    <citation type="submission" date="2021-08" db="EMBL/GenBank/DDBJ databases">
        <authorList>
            <person name="Eriksson T."/>
        </authorList>
    </citation>
    <scope>NUCLEOTIDE SEQUENCE</scope>
    <source>
        <strain evidence="10">Stoneville</strain>
        <tissue evidence="10">Whole head</tissue>
    </source>
</reference>
<name>A0A8J6LD32_TENMO</name>
<evidence type="ECO:0000313" key="10">
    <source>
        <dbReference type="EMBL" id="KAH0816157.1"/>
    </source>
</evidence>
<dbReference type="SUPFAM" id="SSF50370">
    <property type="entry name" value="Ricin B-like lectins"/>
    <property type="match status" value="1"/>
</dbReference>
<evidence type="ECO:0000256" key="5">
    <source>
        <dbReference type="ARBA" id="ARBA00022530"/>
    </source>
</evidence>
<reference evidence="10" key="1">
    <citation type="journal article" date="2020" name="J Insects Food Feed">
        <title>The yellow mealworm (Tenebrio molitor) genome: a resource for the emerging insects as food and feed industry.</title>
        <authorList>
            <person name="Eriksson T."/>
            <person name="Andere A."/>
            <person name="Kelstrup H."/>
            <person name="Emery V."/>
            <person name="Picard C."/>
        </authorList>
    </citation>
    <scope>NUCLEOTIDE SEQUENCE</scope>
    <source>
        <strain evidence="10">Stoneville</strain>
        <tissue evidence="10">Whole head</tissue>
    </source>
</reference>
<organism evidence="10 11">
    <name type="scientific">Tenebrio molitor</name>
    <name type="common">Yellow mealworm beetle</name>
    <dbReference type="NCBI Taxonomy" id="7067"/>
    <lineage>
        <taxon>Eukaryota</taxon>
        <taxon>Metazoa</taxon>
        <taxon>Ecdysozoa</taxon>
        <taxon>Arthropoda</taxon>
        <taxon>Hexapoda</taxon>
        <taxon>Insecta</taxon>
        <taxon>Pterygota</taxon>
        <taxon>Neoptera</taxon>
        <taxon>Endopterygota</taxon>
        <taxon>Coleoptera</taxon>
        <taxon>Polyphaga</taxon>
        <taxon>Cucujiformia</taxon>
        <taxon>Tenebrionidae</taxon>
        <taxon>Tenebrio</taxon>
    </lineage>
</organism>
<comment type="function">
    <text evidence="9">Ligand for members of the frizzled family of seven transmembrane receptors.</text>
</comment>
<comment type="subcellular location">
    <subcellularLocation>
        <location evidence="1 9">Secreted</location>
        <location evidence="1 9">Extracellular space</location>
        <location evidence="1 9">Extracellular matrix</location>
    </subcellularLocation>
</comment>
<dbReference type="InterPro" id="IPR035992">
    <property type="entry name" value="Ricin_B-like_lectins"/>
</dbReference>
<evidence type="ECO:0000256" key="8">
    <source>
        <dbReference type="ARBA" id="ARBA00023288"/>
    </source>
</evidence>
<keyword evidence="7" id="KW-1015">Disulfide bond</keyword>
<evidence type="ECO:0000256" key="9">
    <source>
        <dbReference type="RuleBase" id="RU003500"/>
    </source>
</evidence>
<evidence type="ECO:0000256" key="7">
    <source>
        <dbReference type="ARBA" id="ARBA00023157"/>
    </source>
</evidence>
<dbReference type="AlphaFoldDB" id="A0A8J6LD32"/>
<protein>
    <recommendedName>
        <fullName evidence="9">Protein Wnt</fullName>
    </recommendedName>
</protein>
<keyword evidence="6 9" id="KW-0879">Wnt signaling pathway</keyword>
<gene>
    <name evidence="10" type="ORF">GEV33_006634</name>
</gene>
<evidence type="ECO:0000256" key="3">
    <source>
        <dbReference type="ARBA" id="ARBA00022473"/>
    </source>
</evidence>
<proteinExistence type="inferred from homology"/>
<evidence type="ECO:0000256" key="6">
    <source>
        <dbReference type="ARBA" id="ARBA00022687"/>
    </source>
</evidence>
<dbReference type="SMART" id="SM00097">
    <property type="entry name" value="WNT1"/>
    <property type="match status" value="1"/>
</dbReference>
<evidence type="ECO:0000256" key="4">
    <source>
        <dbReference type="ARBA" id="ARBA00022525"/>
    </source>
</evidence>
<keyword evidence="8" id="KW-0449">Lipoprotein</keyword>
<keyword evidence="3 9" id="KW-0217">Developmental protein</keyword>
<comment type="caution">
    <text evidence="10">The sequence shown here is derived from an EMBL/GenBank/DDBJ whole genome shotgun (WGS) entry which is preliminary data.</text>
</comment>
<dbReference type="GO" id="GO:0005109">
    <property type="term" value="F:frizzled binding"/>
    <property type="evidence" value="ECO:0007669"/>
    <property type="project" value="TreeGrafter"/>
</dbReference>